<dbReference type="InterPro" id="IPR009057">
    <property type="entry name" value="Homeodomain-like_sf"/>
</dbReference>
<evidence type="ECO:0000313" key="1">
    <source>
        <dbReference type="EMBL" id="GAG65939.1"/>
    </source>
</evidence>
<gene>
    <name evidence="1" type="ORF">S01H4_14985</name>
</gene>
<dbReference type="InterPro" id="IPR051354">
    <property type="entry name" value="Transposase_27_IS1"/>
</dbReference>
<sequence>MDCPRCNSNQYHKAGTVKGKQRYKCKNCHYFYSVEKKSTAQNKEIKRLALEMYLEGIGFNSIARIFNISHVSVQQWVKSNEKVLKELKSDGIIKIIEFDKMLVHLLKKGMKKHRGFLIIELCPDTTNSFWVLGDQKQVRAYGKKNRVF</sequence>
<accession>X0Z9I0</accession>
<organism evidence="1">
    <name type="scientific">marine sediment metagenome</name>
    <dbReference type="NCBI Taxonomy" id="412755"/>
    <lineage>
        <taxon>unclassified sequences</taxon>
        <taxon>metagenomes</taxon>
        <taxon>ecological metagenomes</taxon>
    </lineage>
</organism>
<evidence type="ECO:0008006" key="2">
    <source>
        <dbReference type="Google" id="ProtNLM"/>
    </source>
</evidence>
<dbReference type="PANTHER" id="PTHR33293:SF2">
    <property type="entry name" value="TRANSPOSASE"/>
    <property type="match status" value="1"/>
</dbReference>
<dbReference type="AlphaFoldDB" id="X0Z9I0"/>
<protein>
    <recommendedName>
        <fullName evidence="2">InsA N-terminal domain-containing protein</fullName>
    </recommendedName>
</protein>
<reference evidence="1" key="1">
    <citation type="journal article" date="2014" name="Front. Microbiol.">
        <title>High frequency of phylogenetically diverse reductive dehalogenase-homologous genes in deep subseafloor sedimentary metagenomes.</title>
        <authorList>
            <person name="Kawai M."/>
            <person name="Futagami T."/>
            <person name="Toyoda A."/>
            <person name="Takaki Y."/>
            <person name="Nishi S."/>
            <person name="Hori S."/>
            <person name="Arai W."/>
            <person name="Tsubouchi T."/>
            <person name="Morono Y."/>
            <person name="Uchiyama I."/>
            <person name="Ito T."/>
            <person name="Fujiyama A."/>
            <person name="Inagaki F."/>
            <person name="Takami H."/>
        </authorList>
    </citation>
    <scope>NUCLEOTIDE SEQUENCE</scope>
    <source>
        <strain evidence="1">Expedition CK06-06</strain>
    </source>
</reference>
<dbReference type="EMBL" id="BART01006570">
    <property type="protein sequence ID" value="GAG65939.1"/>
    <property type="molecule type" value="Genomic_DNA"/>
</dbReference>
<proteinExistence type="predicted"/>
<comment type="caution">
    <text evidence="1">The sequence shown here is derived from an EMBL/GenBank/DDBJ whole genome shotgun (WGS) entry which is preliminary data.</text>
</comment>
<name>X0Z9I0_9ZZZZ</name>
<dbReference type="PANTHER" id="PTHR33293">
    <property type="entry name" value="INSERTION ELEMENT IS1 1 PROTEIN INSB-RELATED"/>
    <property type="match status" value="1"/>
</dbReference>
<dbReference type="SUPFAM" id="SSF46689">
    <property type="entry name" value="Homeodomain-like"/>
    <property type="match status" value="1"/>
</dbReference>